<evidence type="ECO:0000256" key="9">
    <source>
        <dbReference type="ARBA" id="ARBA00023237"/>
    </source>
</evidence>
<evidence type="ECO:0000256" key="11">
    <source>
        <dbReference type="RuleBase" id="RU003357"/>
    </source>
</evidence>
<keyword evidence="5 12" id="KW-0732">Signal</keyword>
<accession>A0A927BAU9</accession>
<keyword evidence="9 10" id="KW-0998">Cell outer membrane</keyword>
<dbReference type="PROSITE" id="PS52016">
    <property type="entry name" value="TONB_DEPENDENT_REC_3"/>
    <property type="match status" value="1"/>
</dbReference>
<dbReference type="Pfam" id="PF00593">
    <property type="entry name" value="TonB_dep_Rec_b-barrel"/>
    <property type="match status" value="1"/>
</dbReference>
<dbReference type="SUPFAM" id="SSF49464">
    <property type="entry name" value="Carboxypeptidase regulatory domain-like"/>
    <property type="match status" value="1"/>
</dbReference>
<keyword evidence="7 10" id="KW-0472">Membrane</keyword>
<feature type="chain" id="PRO_5037035115" evidence="12">
    <location>
        <begin position="21"/>
        <end position="923"/>
    </location>
</feature>
<dbReference type="InterPro" id="IPR036942">
    <property type="entry name" value="Beta-barrel_TonB_sf"/>
</dbReference>
<dbReference type="GO" id="GO:0009279">
    <property type="term" value="C:cell outer membrane"/>
    <property type="evidence" value="ECO:0007669"/>
    <property type="project" value="UniProtKB-SubCell"/>
</dbReference>
<sequence length="923" mass="99848">MRKNYIIIVIFLLLPLGLWAQNTESIAGTVQTEAGMPLPGATVIIKNTFKGNSTNEEGQFELKADFSQGPLTLSVSFIGYETQELQLSAPDNALAVVLRPSVVLNQVVVAASRVEESIGQVPVTVEKLDQRQIEQLTTPDLVAGLGRFKGIDISSSSLLTTSFSTRGFNSSRSERVIQLADYMDTQLPSLSGNYGNLLGMPILDIASVEIVHGPASALYGANAFNGVLLMNSKDPFSTPGLTVRLRGGTRDLYDGQLRYAMKISDRVAFKISGGATVADDFIADNKDATSLLIEPGNNSVNSNLGYDAVNRYGDIGNTFTSGALAGKTVFLPGYTEKDLIAGDDKTNSYKIAPTLAVLLSNSVKATIDYRYTSTTTTYQSASRYRFINSGVHQARVQAEGRNWFVRGYTTYDFSGARNPQGTGSYNLGFLGAFLQTQPAPGFSVPNGSGGTRPGTYAERYFGTYAAVYNQAYTANGNNADAAALAAREAANTNAPLLRPGDPDFIKARDQIIHDPTPGKGARVLLRSIINDGSGQYTYNNPFADITVGAAYRQFLLGSDGSLFEDSKDGARIKNYEYGAYAQASKTLLDSHLKLAAAGRVDRFQNFGTAFSPRASAVYSLGADKEQNFRASFSRAFRAPTQNDQYIRLDVGRAILLGNVRGGFQGYTTALAGKLPGILAPGRADELATYEYSAPSLKLEEVNTYEVGYRAQLIKKLYVDFDYFYNTYNNFIATQNFIGNIDGTRPSTGQIGAGAGVRFQSPTLANGNPNPTRVIQIAANVDQRVQSQGAGLTLSYAVATTLTVSGNYSYNDLITKDFKTGTQSFFNTPRHKFNLGVDGLALERKLSYNVNYRWVDAFLYESTFATGTVPIAQTVDAQVGYILKSIHTTFQVGATNLFNTANLQVYGAPSYGRLGYFGLLFDIK</sequence>
<dbReference type="Gene3D" id="2.60.40.1120">
    <property type="entry name" value="Carboxypeptidase-like, regulatory domain"/>
    <property type="match status" value="1"/>
</dbReference>
<keyword evidence="16" id="KW-1185">Reference proteome</keyword>
<comment type="subcellular location">
    <subcellularLocation>
        <location evidence="1 10">Cell outer membrane</location>
        <topology evidence="1 10">Multi-pass membrane protein</topology>
    </subcellularLocation>
</comment>
<keyword evidence="4 10" id="KW-0812">Transmembrane</keyword>
<dbReference type="Pfam" id="PF13715">
    <property type="entry name" value="CarbopepD_reg_2"/>
    <property type="match status" value="1"/>
</dbReference>
<comment type="similarity">
    <text evidence="10 11">Belongs to the TonB-dependent receptor family.</text>
</comment>
<evidence type="ECO:0000256" key="3">
    <source>
        <dbReference type="ARBA" id="ARBA00022452"/>
    </source>
</evidence>
<keyword evidence="8 15" id="KW-0675">Receptor</keyword>
<dbReference type="AlphaFoldDB" id="A0A927BAU9"/>
<evidence type="ECO:0000256" key="7">
    <source>
        <dbReference type="ARBA" id="ARBA00023136"/>
    </source>
</evidence>
<dbReference type="PANTHER" id="PTHR30069:SF29">
    <property type="entry name" value="HEMOGLOBIN AND HEMOGLOBIN-HAPTOGLOBIN-BINDING PROTEIN 1-RELATED"/>
    <property type="match status" value="1"/>
</dbReference>
<evidence type="ECO:0000256" key="6">
    <source>
        <dbReference type="ARBA" id="ARBA00023077"/>
    </source>
</evidence>
<evidence type="ECO:0000313" key="16">
    <source>
        <dbReference type="Proteomes" id="UP000612233"/>
    </source>
</evidence>
<dbReference type="SUPFAM" id="SSF56935">
    <property type="entry name" value="Porins"/>
    <property type="match status" value="1"/>
</dbReference>
<dbReference type="PANTHER" id="PTHR30069">
    <property type="entry name" value="TONB-DEPENDENT OUTER MEMBRANE RECEPTOR"/>
    <property type="match status" value="1"/>
</dbReference>
<dbReference type="InterPro" id="IPR000531">
    <property type="entry name" value="Beta-barrel_TonB"/>
</dbReference>
<reference evidence="15" key="1">
    <citation type="submission" date="2020-09" db="EMBL/GenBank/DDBJ databases">
        <authorList>
            <person name="Kim M.K."/>
        </authorList>
    </citation>
    <scope>NUCLEOTIDE SEQUENCE</scope>
    <source>
        <strain evidence="15">BT664</strain>
    </source>
</reference>
<evidence type="ECO:0000256" key="10">
    <source>
        <dbReference type="PROSITE-ProRule" id="PRU01360"/>
    </source>
</evidence>
<dbReference type="Gene3D" id="2.170.130.10">
    <property type="entry name" value="TonB-dependent receptor, plug domain"/>
    <property type="match status" value="1"/>
</dbReference>
<evidence type="ECO:0000256" key="5">
    <source>
        <dbReference type="ARBA" id="ARBA00022729"/>
    </source>
</evidence>
<evidence type="ECO:0000256" key="12">
    <source>
        <dbReference type="SAM" id="SignalP"/>
    </source>
</evidence>
<feature type="domain" description="TonB-dependent receptor plug" evidence="14">
    <location>
        <begin position="120"/>
        <end position="227"/>
    </location>
</feature>
<evidence type="ECO:0000256" key="1">
    <source>
        <dbReference type="ARBA" id="ARBA00004571"/>
    </source>
</evidence>
<dbReference type="Pfam" id="PF07715">
    <property type="entry name" value="Plug"/>
    <property type="match status" value="1"/>
</dbReference>
<dbReference type="EMBL" id="JACXAD010000003">
    <property type="protein sequence ID" value="MBD2766905.1"/>
    <property type="molecule type" value="Genomic_DNA"/>
</dbReference>
<evidence type="ECO:0000259" key="13">
    <source>
        <dbReference type="Pfam" id="PF00593"/>
    </source>
</evidence>
<feature type="domain" description="TonB-dependent receptor-like beta-barrel" evidence="13">
    <location>
        <begin position="420"/>
        <end position="896"/>
    </location>
</feature>
<dbReference type="InterPro" id="IPR039426">
    <property type="entry name" value="TonB-dep_rcpt-like"/>
</dbReference>
<dbReference type="InterPro" id="IPR012910">
    <property type="entry name" value="Plug_dom"/>
</dbReference>
<dbReference type="Proteomes" id="UP000612233">
    <property type="component" value="Unassembled WGS sequence"/>
</dbReference>
<evidence type="ECO:0000313" key="15">
    <source>
        <dbReference type="EMBL" id="MBD2766905.1"/>
    </source>
</evidence>
<keyword evidence="2 10" id="KW-0813">Transport</keyword>
<feature type="signal peptide" evidence="12">
    <location>
        <begin position="1"/>
        <end position="20"/>
    </location>
</feature>
<proteinExistence type="inferred from homology"/>
<comment type="caution">
    <text evidence="15">The sequence shown here is derived from an EMBL/GenBank/DDBJ whole genome shotgun (WGS) entry which is preliminary data.</text>
</comment>
<keyword evidence="3 10" id="KW-1134">Transmembrane beta strand</keyword>
<keyword evidence="6 11" id="KW-0798">TonB box</keyword>
<dbReference type="InterPro" id="IPR037066">
    <property type="entry name" value="Plug_dom_sf"/>
</dbReference>
<gene>
    <name evidence="15" type="ORF">IC235_03240</name>
</gene>
<dbReference type="GO" id="GO:0015344">
    <property type="term" value="F:siderophore uptake transmembrane transporter activity"/>
    <property type="evidence" value="ECO:0007669"/>
    <property type="project" value="TreeGrafter"/>
</dbReference>
<dbReference type="Gene3D" id="2.40.170.20">
    <property type="entry name" value="TonB-dependent receptor, beta-barrel domain"/>
    <property type="match status" value="1"/>
</dbReference>
<dbReference type="GO" id="GO:0044718">
    <property type="term" value="P:siderophore transmembrane transport"/>
    <property type="evidence" value="ECO:0007669"/>
    <property type="project" value="TreeGrafter"/>
</dbReference>
<dbReference type="InterPro" id="IPR008969">
    <property type="entry name" value="CarboxyPept-like_regulatory"/>
</dbReference>
<evidence type="ECO:0000256" key="2">
    <source>
        <dbReference type="ARBA" id="ARBA00022448"/>
    </source>
</evidence>
<name>A0A927BAU9_9BACT</name>
<evidence type="ECO:0000256" key="4">
    <source>
        <dbReference type="ARBA" id="ARBA00022692"/>
    </source>
</evidence>
<evidence type="ECO:0000259" key="14">
    <source>
        <dbReference type="Pfam" id="PF07715"/>
    </source>
</evidence>
<organism evidence="15 16">
    <name type="scientific">Hymenobacter montanus</name>
    <dbReference type="NCBI Taxonomy" id="2771359"/>
    <lineage>
        <taxon>Bacteria</taxon>
        <taxon>Pseudomonadati</taxon>
        <taxon>Bacteroidota</taxon>
        <taxon>Cytophagia</taxon>
        <taxon>Cytophagales</taxon>
        <taxon>Hymenobacteraceae</taxon>
        <taxon>Hymenobacter</taxon>
    </lineage>
</organism>
<evidence type="ECO:0000256" key="8">
    <source>
        <dbReference type="ARBA" id="ARBA00023170"/>
    </source>
</evidence>
<dbReference type="RefSeq" id="WP_191003740.1">
    <property type="nucleotide sequence ID" value="NZ_JACXAD010000003.1"/>
</dbReference>
<protein>
    <submittedName>
        <fullName evidence="15">TonB-dependent receptor</fullName>
    </submittedName>
</protein>